<evidence type="ECO:0000256" key="6">
    <source>
        <dbReference type="ARBA" id="ARBA00022779"/>
    </source>
</evidence>
<evidence type="ECO:0000313" key="11">
    <source>
        <dbReference type="Proteomes" id="UP000199399"/>
    </source>
</evidence>
<comment type="subcellular location">
    <subcellularLocation>
        <location evidence="1">Cell membrane</location>
        <topology evidence="1">Peripheral membrane protein</topology>
        <orientation evidence="1">Cytoplasmic side</orientation>
    </subcellularLocation>
</comment>
<evidence type="ECO:0000256" key="5">
    <source>
        <dbReference type="ARBA" id="ARBA00022500"/>
    </source>
</evidence>
<keyword evidence="10" id="KW-0966">Cell projection</keyword>
<organism evidence="10 11">
    <name type="scientific">Sulfitobacter delicatus</name>
    <dbReference type="NCBI Taxonomy" id="218672"/>
    <lineage>
        <taxon>Bacteria</taxon>
        <taxon>Pseudomonadati</taxon>
        <taxon>Pseudomonadota</taxon>
        <taxon>Alphaproteobacteria</taxon>
        <taxon>Rhodobacterales</taxon>
        <taxon>Roseobacteraceae</taxon>
        <taxon>Sulfitobacter</taxon>
    </lineage>
</organism>
<gene>
    <name evidence="10" type="ORF">SAMN04489759_10822</name>
</gene>
<evidence type="ECO:0000256" key="8">
    <source>
        <dbReference type="SAM" id="MobiDB-lite"/>
    </source>
</evidence>
<dbReference type="GO" id="GO:0006935">
    <property type="term" value="P:chemotaxis"/>
    <property type="evidence" value="ECO:0007669"/>
    <property type="project" value="UniProtKB-KW"/>
</dbReference>
<dbReference type="SUPFAM" id="SSF101801">
    <property type="entry name" value="Surface presentation of antigens (SPOA)"/>
    <property type="match status" value="1"/>
</dbReference>
<feature type="domain" description="Flagellar motor switch protein FliN-like C-terminal" evidence="9">
    <location>
        <begin position="73"/>
        <end position="143"/>
    </location>
</feature>
<protein>
    <recommendedName>
        <fullName evidence="3">Flagellar motor switch protein FliN</fullName>
    </recommendedName>
</protein>
<dbReference type="GO" id="GO:0071973">
    <property type="term" value="P:bacterial-type flagellum-dependent cell motility"/>
    <property type="evidence" value="ECO:0007669"/>
    <property type="project" value="InterPro"/>
</dbReference>
<evidence type="ECO:0000256" key="3">
    <source>
        <dbReference type="ARBA" id="ARBA00021897"/>
    </source>
</evidence>
<dbReference type="GO" id="GO:0005886">
    <property type="term" value="C:plasma membrane"/>
    <property type="evidence" value="ECO:0007669"/>
    <property type="project" value="UniProtKB-SubCell"/>
</dbReference>
<dbReference type="AlphaFoldDB" id="A0A1G7UIC5"/>
<keyword evidence="6" id="KW-0283">Flagellar rotation</keyword>
<dbReference type="InterPro" id="IPR051469">
    <property type="entry name" value="FliN/MopA/SpaO"/>
</dbReference>
<dbReference type="PANTHER" id="PTHR43484:SF1">
    <property type="entry name" value="FLAGELLAR MOTOR SWITCH PROTEIN FLIN"/>
    <property type="match status" value="1"/>
</dbReference>
<dbReference type="GO" id="GO:0009425">
    <property type="term" value="C:bacterial-type flagellum basal body"/>
    <property type="evidence" value="ECO:0007669"/>
    <property type="project" value="InterPro"/>
</dbReference>
<keyword evidence="5" id="KW-0145">Chemotaxis</keyword>
<evidence type="ECO:0000313" key="10">
    <source>
        <dbReference type="EMBL" id="SDG47237.1"/>
    </source>
</evidence>
<dbReference type="GO" id="GO:0003774">
    <property type="term" value="F:cytoskeletal motor activity"/>
    <property type="evidence" value="ECO:0007669"/>
    <property type="project" value="InterPro"/>
</dbReference>
<dbReference type="OrthoDB" id="9790303at2"/>
<dbReference type="PRINTS" id="PR00956">
    <property type="entry name" value="FLGMOTORFLIN"/>
</dbReference>
<comment type="similarity">
    <text evidence="2">Belongs to the FliN/MopA/SpaO family.</text>
</comment>
<dbReference type="InterPro" id="IPR001543">
    <property type="entry name" value="FliN-like_C"/>
</dbReference>
<keyword evidence="10" id="KW-0282">Flagellum</keyword>
<keyword evidence="4" id="KW-1003">Cell membrane</keyword>
<name>A0A1G7UIC5_9RHOB</name>
<dbReference type="RefSeq" id="WP_093743207.1">
    <property type="nucleotide sequence ID" value="NZ_FNBP01000008.1"/>
</dbReference>
<dbReference type="Pfam" id="PF01052">
    <property type="entry name" value="FliMN_C"/>
    <property type="match status" value="1"/>
</dbReference>
<evidence type="ECO:0000259" key="9">
    <source>
        <dbReference type="Pfam" id="PF01052"/>
    </source>
</evidence>
<proteinExistence type="inferred from homology"/>
<keyword evidence="10" id="KW-0969">Cilium</keyword>
<evidence type="ECO:0000256" key="2">
    <source>
        <dbReference type="ARBA" id="ARBA00009226"/>
    </source>
</evidence>
<sequence>MDKPDLQSAKDTDPKSDATPDTTPEEQPRADALGNTGTTSASEAGVFPQLDTEDSRNALAPRAEPGSTGINAMLNVGLDVQIVLGQARMPISRLLELTRGSIVELNRKIGAPVDLMVSDRLVARGDLVKVGEDRLGVSLTQIVKDYVPD</sequence>
<dbReference type="InterPro" id="IPR036429">
    <property type="entry name" value="SpoA-like_sf"/>
</dbReference>
<feature type="compositionally biased region" description="Basic and acidic residues" evidence="8">
    <location>
        <begin position="1"/>
        <end position="18"/>
    </location>
</feature>
<evidence type="ECO:0000256" key="7">
    <source>
        <dbReference type="ARBA" id="ARBA00023136"/>
    </source>
</evidence>
<evidence type="ECO:0000256" key="4">
    <source>
        <dbReference type="ARBA" id="ARBA00022475"/>
    </source>
</evidence>
<feature type="region of interest" description="Disordered" evidence="8">
    <location>
        <begin position="1"/>
        <end position="54"/>
    </location>
</feature>
<accession>A0A1G7UIC5</accession>
<keyword evidence="7" id="KW-0472">Membrane</keyword>
<reference evidence="11" key="1">
    <citation type="submission" date="2016-10" db="EMBL/GenBank/DDBJ databases">
        <authorList>
            <person name="Varghese N."/>
            <person name="Submissions S."/>
        </authorList>
    </citation>
    <scope>NUCLEOTIDE SEQUENCE [LARGE SCALE GENOMIC DNA]</scope>
    <source>
        <strain evidence="11">DSM 16477</strain>
    </source>
</reference>
<dbReference type="STRING" id="218672.SAMN04489759_10822"/>
<evidence type="ECO:0000256" key="1">
    <source>
        <dbReference type="ARBA" id="ARBA00004413"/>
    </source>
</evidence>
<dbReference type="PANTHER" id="PTHR43484">
    <property type="match status" value="1"/>
</dbReference>
<keyword evidence="11" id="KW-1185">Reference proteome</keyword>
<dbReference type="Proteomes" id="UP000199399">
    <property type="component" value="Unassembled WGS sequence"/>
</dbReference>
<dbReference type="EMBL" id="FNBP01000008">
    <property type="protein sequence ID" value="SDG47237.1"/>
    <property type="molecule type" value="Genomic_DNA"/>
</dbReference>
<dbReference type="InterPro" id="IPR001172">
    <property type="entry name" value="FliN_T3SS_HrcQb"/>
</dbReference>
<dbReference type="Gene3D" id="2.30.330.10">
    <property type="entry name" value="SpoA-like"/>
    <property type="match status" value="1"/>
</dbReference>